<keyword evidence="14 23" id="KW-0460">Magnesium</keyword>
<evidence type="ECO:0000256" key="13">
    <source>
        <dbReference type="ARBA" id="ARBA00022840"/>
    </source>
</evidence>
<evidence type="ECO:0000256" key="10">
    <source>
        <dbReference type="ARBA" id="ARBA00022723"/>
    </source>
</evidence>
<evidence type="ECO:0000256" key="11">
    <source>
        <dbReference type="ARBA" id="ARBA00022741"/>
    </source>
</evidence>
<dbReference type="EC" id="2.7.1.107" evidence="3 24"/>
<gene>
    <name evidence="25" type="ORF">FHP88_04220</name>
</gene>
<keyword evidence="17 24" id="KW-0472">Membrane</keyword>
<feature type="binding site" evidence="22">
    <location>
        <position position="11"/>
    </location>
    <ligand>
        <name>ATP</name>
        <dbReference type="ChEBI" id="CHEBI:30616"/>
    </ligand>
</feature>
<feature type="binding site" evidence="22">
    <location>
        <begin position="87"/>
        <end position="89"/>
    </location>
    <ligand>
        <name>ATP</name>
        <dbReference type="ChEBI" id="CHEBI:30616"/>
    </ligand>
</feature>
<comment type="function">
    <text evidence="24">Catalyzes the ATP-dependent phosphorylation of sn-l,2-diacylglycerol (DAG) to phosphatidic acid. Involved in the recycling of diacylglycerol produced as a by-product during membrane-derived oligosaccharide (MDO) biosynthesis.</text>
</comment>
<evidence type="ECO:0000313" key="25">
    <source>
        <dbReference type="EMBL" id="TVO76640.1"/>
    </source>
</evidence>
<feature type="binding site" evidence="21">
    <location>
        <position position="71"/>
    </location>
    <ligand>
        <name>substrate</name>
    </ligand>
</feature>
<feature type="binding site" evidence="22">
    <location>
        <position position="18"/>
    </location>
    <ligand>
        <name>ATP</name>
        <dbReference type="ChEBI" id="CHEBI:30616"/>
    </ligand>
</feature>
<evidence type="ECO:0000256" key="19">
    <source>
        <dbReference type="ARBA" id="ARBA00023264"/>
    </source>
</evidence>
<keyword evidence="15 24" id="KW-1133">Transmembrane helix</keyword>
<evidence type="ECO:0000256" key="22">
    <source>
        <dbReference type="PIRSR" id="PIRSR600829-3"/>
    </source>
</evidence>
<dbReference type="PROSITE" id="PS01069">
    <property type="entry name" value="DAGK_PROKAR"/>
    <property type="match status" value="1"/>
</dbReference>
<dbReference type="GO" id="GO:0006654">
    <property type="term" value="P:phosphatidic acid biosynthetic process"/>
    <property type="evidence" value="ECO:0007669"/>
    <property type="project" value="InterPro"/>
</dbReference>
<comment type="subcellular location">
    <subcellularLocation>
        <location evidence="1 24">Cell inner membrane</location>
        <topology evidence="1 24">Multi-pass membrane protein</topology>
    </subcellularLocation>
</comment>
<dbReference type="EMBL" id="VMNH01000005">
    <property type="protein sequence ID" value="TVO76640.1"/>
    <property type="molecule type" value="Genomic_DNA"/>
</dbReference>
<comment type="cofactor">
    <cofactor evidence="23">
        <name>Mg(2+)</name>
        <dbReference type="ChEBI" id="CHEBI:18420"/>
    </cofactor>
    <text evidence="23">Mn(2+), Zn(2+), Cd(2+) and Co(2+) support activity to lesser extents.</text>
</comment>
<feature type="binding site" evidence="22">
    <location>
        <position position="78"/>
    </location>
    <ligand>
        <name>ATP</name>
        <dbReference type="ChEBI" id="CHEBI:30616"/>
    </ligand>
</feature>
<feature type="transmembrane region" description="Helical" evidence="24">
    <location>
        <begin position="58"/>
        <end position="81"/>
    </location>
</feature>
<evidence type="ECO:0000256" key="24">
    <source>
        <dbReference type="RuleBase" id="RU363065"/>
    </source>
</evidence>
<keyword evidence="26" id="KW-1185">Reference proteome</keyword>
<evidence type="ECO:0000256" key="9">
    <source>
        <dbReference type="ARBA" id="ARBA00022692"/>
    </source>
</evidence>
<evidence type="ECO:0000256" key="20">
    <source>
        <dbReference type="PIRSR" id="PIRSR600829-1"/>
    </source>
</evidence>
<evidence type="ECO:0000256" key="2">
    <source>
        <dbReference type="ARBA" id="ARBA00005967"/>
    </source>
</evidence>
<reference evidence="25 26" key="1">
    <citation type="submission" date="2019-07" db="EMBL/GenBank/DDBJ databases">
        <title>The pathways for chlorine oxyanion respiration interact through the shared metabolite chlorate.</title>
        <authorList>
            <person name="Barnum T.P."/>
            <person name="Cheng Y."/>
            <person name="Hill K.A."/>
            <person name="Lucas L.N."/>
            <person name="Carlson H.K."/>
            <person name="Coates J.D."/>
        </authorList>
    </citation>
    <scope>NUCLEOTIDE SEQUENCE [LARGE SCALE GENOMIC DNA]</scope>
    <source>
        <strain evidence="25 26">BK-1</strain>
    </source>
</reference>
<evidence type="ECO:0000256" key="12">
    <source>
        <dbReference type="ARBA" id="ARBA00022777"/>
    </source>
</evidence>
<comment type="catalytic activity">
    <reaction evidence="24">
        <text>a 1,2-diacyl-sn-glycerol + ATP = a 1,2-diacyl-sn-glycero-3-phosphate + ADP + H(+)</text>
        <dbReference type="Rhea" id="RHEA:10272"/>
        <dbReference type="ChEBI" id="CHEBI:15378"/>
        <dbReference type="ChEBI" id="CHEBI:17815"/>
        <dbReference type="ChEBI" id="CHEBI:30616"/>
        <dbReference type="ChEBI" id="CHEBI:58608"/>
        <dbReference type="ChEBI" id="CHEBI:456216"/>
        <dbReference type="EC" id="2.7.1.107"/>
    </reaction>
</comment>
<feature type="active site" description="Proton acceptor" evidence="20">
    <location>
        <position position="71"/>
    </location>
</feature>
<evidence type="ECO:0000256" key="4">
    <source>
        <dbReference type="ARBA" id="ARBA00017575"/>
    </source>
</evidence>
<feature type="binding site" evidence="21">
    <location>
        <position position="57"/>
    </location>
    <ligand>
        <name>substrate</name>
    </ligand>
</feature>
<evidence type="ECO:0000256" key="8">
    <source>
        <dbReference type="ARBA" id="ARBA00022679"/>
    </source>
</evidence>
<comment type="similarity">
    <text evidence="2 24">Belongs to the bacterial diacylglycerol kinase family.</text>
</comment>
<proteinExistence type="inferred from homology"/>
<evidence type="ECO:0000256" key="17">
    <source>
        <dbReference type="ARBA" id="ARBA00023136"/>
    </source>
</evidence>
<feature type="binding site" evidence="21">
    <location>
        <position position="11"/>
    </location>
    <ligand>
        <name>substrate</name>
    </ligand>
</feature>
<evidence type="ECO:0000256" key="6">
    <source>
        <dbReference type="ARBA" id="ARBA00022516"/>
    </source>
</evidence>
<dbReference type="GO" id="GO:0005886">
    <property type="term" value="C:plasma membrane"/>
    <property type="evidence" value="ECO:0007669"/>
    <property type="project" value="UniProtKB-SubCell"/>
</dbReference>
<name>A0A557SGX1_9GAMM</name>
<feature type="binding site" evidence="21">
    <location>
        <position position="100"/>
    </location>
    <ligand>
        <name>substrate</name>
    </ligand>
</feature>
<dbReference type="RefSeq" id="WP_144357770.1">
    <property type="nucleotide sequence ID" value="NZ_VMNH01000005.1"/>
</dbReference>
<dbReference type="PANTHER" id="PTHR34299:SF1">
    <property type="entry name" value="DIACYLGLYCEROL KINASE"/>
    <property type="match status" value="1"/>
</dbReference>
<protein>
    <recommendedName>
        <fullName evidence="4 24">Diacylglycerol kinase</fullName>
        <ecNumber evidence="3 24">2.7.1.107</ecNumber>
    </recommendedName>
</protein>
<keyword evidence="6" id="KW-0444">Lipid biosynthesis</keyword>
<keyword evidence="16 24" id="KW-0443">Lipid metabolism</keyword>
<dbReference type="GO" id="GO:0046872">
    <property type="term" value="F:metal ion binding"/>
    <property type="evidence" value="ECO:0007669"/>
    <property type="project" value="UniProtKB-KW"/>
</dbReference>
<evidence type="ECO:0000256" key="3">
    <source>
        <dbReference type="ARBA" id="ARBA00012133"/>
    </source>
</evidence>
<evidence type="ECO:0000256" key="7">
    <source>
        <dbReference type="ARBA" id="ARBA00022519"/>
    </source>
</evidence>
<dbReference type="OrthoDB" id="9796011at2"/>
<keyword evidence="9 24" id="KW-0812">Transmembrane</keyword>
<dbReference type="InterPro" id="IPR033718">
    <property type="entry name" value="DAGK_prok"/>
</dbReference>
<feature type="transmembrane region" description="Helical" evidence="24">
    <location>
        <begin position="101"/>
        <end position="119"/>
    </location>
</feature>
<evidence type="ECO:0000256" key="18">
    <source>
        <dbReference type="ARBA" id="ARBA00023209"/>
    </source>
</evidence>
<accession>A0A557SGX1</accession>
<dbReference type="InterPro" id="IPR036945">
    <property type="entry name" value="DAGK_sf"/>
</dbReference>
<keyword evidence="7 24" id="KW-0997">Cell inner membrane</keyword>
<feature type="binding site" evidence="23">
    <location>
        <position position="78"/>
    </location>
    <ligand>
        <name>a divalent metal cation</name>
        <dbReference type="ChEBI" id="CHEBI:60240"/>
    </ligand>
</feature>
<evidence type="ECO:0000256" key="14">
    <source>
        <dbReference type="ARBA" id="ARBA00022842"/>
    </source>
</evidence>
<comment type="caution">
    <text evidence="24">Lacks conserved residue(s) required for the propagation of feature annotation.</text>
</comment>
<dbReference type="Pfam" id="PF01219">
    <property type="entry name" value="DAGK_prokar"/>
    <property type="match status" value="1"/>
</dbReference>
<dbReference type="GO" id="GO:0004143">
    <property type="term" value="F:ATP-dependent diacylglycerol kinase activity"/>
    <property type="evidence" value="ECO:0007669"/>
    <property type="project" value="UniProtKB-EC"/>
</dbReference>
<keyword evidence="12 24" id="KW-0418">Kinase</keyword>
<keyword evidence="8 24" id="KW-0808">Transferase</keyword>
<keyword evidence="10 23" id="KW-0479">Metal-binding</keyword>
<dbReference type="CDD" id="cd14264">
    <property type="entry name" value="DAGK_IM"/>
    <property type="match status" value="1"/>
</dbReference>
<dbReference type="GO" id="GO:0005524">
    <property type="term" value="F:ATP binding"/>
    <property type="evidence" value="ECO:0007669"/>
    <property type="project" value="UniProtKB-KW"/>
</dbReference>
<keyword evidence="5" id="KW-1003">Cell membrane</keyword>
<feature type="binding site" evidence="21">
    <location>
        <begin position="32"/>
        <end position="36"/>
    </location>
    <ligand>
        <name>substrate</name>
    </ligand>
</feature>
<keyword evidence="18" id="KW-0594">Phospholipid biosynthesis</keyword>
<keyword evidence="13 22" id="KW-0067">ATP-binding</keyword>
<dbReference type="PANTHER" id="PTHR34299">
    <property type="entry name" value="DIACYLGLYCEROL KINASE"/>
    <property type="match status" value="1"/>
</dbReference>
<keyword evidence="19 24" id="KW-1208">Phospholipid metabolism</keyword>
<keyword evidence="11 22" id="KW-0547">Nucleotide-binding</keyword>
<evidence type="ECO:0000313" key="26">
    <source>
        <dbReference type="Proteomes" id="UP000316649"/>
    </source>
</evidence>
<sequence>MANQKVTGLQRIINAAGYSMAGFKACYQHEAAFRQELLALVPLLPLALYLGNSGVERALLLGSLLLVLLMELVNSAIEAVVDRFGGEQHELSGRAKDMGSAAVFLSIVLALLTWGLVLLT</sequence>
<evidence type="ECO:0000256" key="5">
    <source>
        <dbReference type="ARBA" id="ARBA00022475"/>
    </source>
</evidence>
<dbReference type="AlphaFoldDB" id="A0A557SGX1"/>
<comment type="caution">
    <text evidence="25">The sequence shown here is derived from an EMBL/GenBank/DDBJ whole genome shotgun (WGS) entry which is preliminary data.</text>
</comment>
<dbReference type="Gene3D" id="1.10.287.3610">
    <property type="match status" value="1"/>
</dbReference>
<feature type="binding site" evidence="22">
    <location>
        <begin position="96"/>
        <end position="97"/>
    </location>
    <ligand>
        <name>ATP</name>
        <dbReference type="ChEBI" id="CHEBI:30616"/>
    </ligand>
</feature>
<feature type="binding site" evidence="22">
    <location>
        <position position="30"/>
    </location>
    <ligand>
        <name>ATP</name>
        <dbReference type="ChEBI" id="CHEBI:30616"/>
    </ligand>
</feature>
<organism evidence="25 26">
    <name type="scientific">Sedimenticola selenatireducens</name>
    <dbReference type="NCBI Taxonomy" id="191960"/>
    <lineage>
        <taxon>Bacteria</taxon>
        <taxon>Pseudomonadati</taxon>
        <taxon>Pseudomonadota</taxon>
        <taxon>Gammaproteobacteria</taxon>
        <taxon>Chromatiales</taxon>
        <taxon>Sedimenticolaceae</taxon>
        <taxon>Sedimenticola</taxon>
    </lineage>
</organism>
<dbReference type="Proteomes" id="UP000316649">
    <property type="component" value="Unassembled WGS sequence"/>
</dbReference>
<evidence type="ECO:0000256" key="16">
    <source>
        <dbReference type="ARBA" id="ARBA00023098"/>
    </source>
</evidence>
<evidence type="ECO:0000256" key="1">
    <source>
        <dbReference type="ARBA" id="ARBA00004429"/>
    </source>
</evidence>
<evidence type="ECO:0000256" key="15">
    <source>
        <dbReference type="ARBA" id="ARBA00022989"/>
    </source>
</evidence>
<dbReference type="InterPro" id="IPR000829">
    <property type="entry name" value="DAGK"/>
</dbReference>
<evidence type="ECO:0000256" key="23">
    <source>
        <dbReference type="PIRSR" id="PIRSR600829-4"/>
    </source>
</evidence>
<feature type="binding site" evidence="23">
    <location>
        <position position="30"/>
    </location>
    <ligand>
        <name>a divalent metal cation</name>
        <dbReference type="ChEBI" id="CHEBI:60240"/>
    </ligand>
</feature>
<evidence type="ECO:0000256" key="21">
    <source>
        <dbReference type="PIRSR" id="PIRSR600829-2"/>
    </source>
</evidence>